<organism evidence="3 4">
    <name type="scientific">Pleurostoma richardsiae</name>
    <dbReference type="NCBI Taxonomy" id="41990"/>
    <lineage>
        <taxon>Eukaryota</taxon>
        <taxon>Fungi</taxon>
        <taxon>Dikarya</taxon>
        <taxon>Ascomycota</taxon>
        <taxon>Pezizomycotina</taxon>
        <taxon>Sordariomycetes</taxon>
        <taxon>Sordariomycetidae</taxon>
        <taxon>Calosphaeriales</taxon>
        <taxon>Pleurostomataceae</taxon>
        <taxon>Pleurostoma</taxon>
    </lineage>
</organism>
<accession>A0AA38RHF0</accession>
<dbReference type="Proteomes" id="UP001174694">
    <property type="component" value="Unassembled WGS sequence"/>
</dbReference>
<dbReference type="Gene3D" id="1.10.286.70">
    <property type="entry name" value="Get5 dimerization domain"/>
    <property type="match status" value="1"/>
</dbReference>
<evidence type="ECO:0000313" key="3">
    <source>
        <dbReference type="EMBL" id="KAJ9149831.1"/>
    </source>
</evidence>
<feature type="domain" description="Ubiquitin-like" evidence="2">
    <location>
        <begin position="61"/>
        <end position="139"/>
    </location>
</feature>
<dbReference type="InterPro" id="IPR049256">
    <property type="entry name" value="Get5_C"/>
</dbReference>
<dbReference type="PROSITE" id="PS50053">
    <property type="entry name" value="UBIQUITIN_2"/>
    <property type="match status" value="1"/>
</dbReference>
<name>A0AA38RHF0_9PEZI</name>
<feature type="region of interest" description="Disordered" evidence="1">
    <location>
        <begin position="17"/>
        <end position="40"/>
    </location>
</feature>
<keyword evidence="4" id="KW-1185">Reference proteome</keyword>
<dbReference type="InterPro" id="IPR024737">
    <property type="entry name" value="Get5_N"/>
</dbReference>
<evidence type="ECO:0000259" key="2">
    <source>
        <dbReference type="PROSITE" id="PS50053"/>
    </source>
</evidence>
<evidence type="ECO:0000256" key="1">
    <source>
        <dbReference type="SAM" id="MobiDB-lite"/>
    </source>
</evidence>
<dbReference type="InterPro" id="IPR029071">
    <property type="entry name" value="Ubiquitin-like_domsf"/>
</dbReference>
<dbReference type="CDD" id="cd17039">
    <property type="entry name" value="Ubl_ubiquitin_like"/>
    <property type="match status" value="1"/>
</dbReference>
<dbReference type="Gene3D" id="3.10.20.90">
    <property type="entry name" value="Phosphatidylinositol 3-kinase Catalytic Subunit, Chain A, domain 1"/>
    <property type="match status" value="1"/>
</dbReference>
<dbReference type="AlphaFoldDB" id="A0AA38RHF0"/>
<dbReference type="SUPFAM" id="SSF54236">
    <property type="entry name" value="Ubiquitin-like"/>
    <property type="match status" value="1"/>
</dbReference>
<dbReference type="Pfam" id="PF17183">
    <property type="entry name" value="Get5_C"/>
    <property type="match status" value="1"/>
</dbReference>
<reference evidence="3" key="1">
    <citation type="submission" date="2022-07" db="EMBL/GenBank/DDBJ databases">
        <title>Fungi with potential for degradation of polypropylene.</title>
        <authorList>
            <person name="Gostincar C."/>
        </authorList>
    </citation>
    <scope>NUCLEOTIDE SEQUENCE</scope>
    <source>
        <strain evidence="3">EXF-13308</strain>
    </source>
</reference>
<dbReference type="EMBL" id="JANBVO010000009">
    <property type="protein sequence ID" value="KAJ9149831.1"/>
    <property type="molecule type" value="Genomic_DNA"/>
</dbReference>
<proteinExistence type="predicted"/>
<dbReference type="InterPro" id="IPR000626">
    <property type="entry name" value="Ubiquitin-like_dom"/>
</dbReference>
<protein>
    <recommendedName>
        <fullName evidence="2">Ubiquitin-like domain-containing protein</fullName>
    </recommendedName>
</protein>
<comment type="caution">
    <text evidence="3">The sequence shown here is derived from an EMBL/GenBank/DDBJ whole genome shotgun (WGS) entry which is preliminary data.</text>
</comment>
<evidence type="ECO:0000313" key="4">
    <source>
        <dbReference type="Proteomes" id="UP001174694"/>
    </source>
</evidence>
<sequence>MTEVSFARSFLTALDSRPSKLSPDHVEDPRSYPARSPYILPRMSKPMSKRVRLAPGQERSVTVRVRSLRNPPLDVRLSSQPLSTSLLDVKASVSAETGVPVDKIKLLHSKKPVPDSKILRDLVPEGESSLELSAMILGGAAAMANLAVGKAAGAANAGAATAPNTTAQGLSGEAVLQTDQFWSDLRGFLLQRIRDEKITEELFAQFLSSWESKR</sequence>
<dbReference type="Pfam" id="PF12754">
    <property type="entry name" value="Get5_N"/>
    <property type="match status" value="1"/>
</dbReference>
<gene>
    <name evidence="3" type="ORF">NKR23_g3913</name>
</gene>